<dbReference type="InterPro" id="IPR036291">
    <property type="entry name" value="NAD(P)-bd_dom_sf"/>
</dbReference>
<sequence length="319" mass="34631">MRYFMTGGTGFIGAYAVKELLEAGHQVTVLDLVPNREFLEHVVGAPLGSEVELIGADVTDMPLMLRYMKESGAERVVHLAATLSISSEANPLRTLKVNCEGTINIFEAAAACDVGKVVWASSVAVFGSAEREDGYIANEAYHAPTGLYGAVKTMNEQLGTHYKRRRGLDNIGLRFTHVYGYGKALTIPRGTGVDYLTTLLEKSAAGESGMISNGDDEPDFLYVEDVARAIRLASEAPQTQSSGLTIVGDTRTMQEAVAYVRQLLPEVEFQVSPGGTHRGIRYDGSVTEEAIGYSPQFQMEEGFRKTINMVRAQRGLPPV</sequence>
<dbReference type="HOGENOM" id="CLU_007383_1_7_7"/>
<evidence type="ECO:0000313" key="3">
    <source>
        <dbReference type="Proteomes" id="UP000019141"/>
    </source>
</evidence>
<comment type="caution">
    <text evidence="2">The sequence shown here is derived from an EMBL/GenBank/DDBJ whole genome shotgun (WGS) entry which is preliminary data.</text>
</comment>
<dbReference type="InterPro" id="IPR050177">
    <property type="entry name" value="Lipid_A_modif_metabolic_enz"/>
</dbReference>
<dbReference type="SUPFAM" id="SSF51735">
    <property type="entry name" value="NAD(P)-binding Rossmann-fold domains"/>
    <property type="match status" value="1"/>
</dbReference>
<reference evidence="2 3" key="1">
    <citation type="journal article" date="2014" name="Nature">
        <title>An environmental bacterial taxon with a large and distinct metabolic repertoire.</title>
        <authorList>
            <person name="Wilson M.C."/>
            <person name="Mori T."/>
            <person name="Ruckert C."/>
            <person name="Uria A.R."/>
            <person name="Helf M.J."/>
            <person name="Takada K."/>
            <person name="Gernert C."/>
            <person name="Steffens U.A."/>
            <person name="Heycke N."/>
            <person name="Schmitt S."/>
            <person name="Rinke C."/>
            <person name="Helfrich E.J."/>
            <person name="Brachmann A.O."/>
            <person name="Gurgui C."/>
            <person name="Wakimoto T."/>
            <person name="Kracht M."/>
            <person name="Crusemann M."/>
            <person name="Hentschel U."/>
            <person name="Abe I."/>
            <person name="Matsunaga S."/>
            <person name="Kalinowski J."/>
            <person name="Takeyama H."/>
            <person name="Piel J."/>
        </authorList>
    </citation>
    <scope>NUCLEOTIDE SEQUENCE [LARGE SCALE GENOMIC DNA]</scope>
    <source>
        <strain evidence="3">TSY1</strain>
    </source>
</reference>
<dbReference type="Proteomes" id="UP000019141">
    <property type="component" value="Unassembled WGS sequence"/>
</dbReference>
<keyword evidence="3" id="KW-1185">Reference proteome</keyword>
<organism evidence="2 3">
    <name type="scientific">Entotheonella factor</name>
    <dbReference type="NCBI Taxonomy" id="1429438"/>
    <lineage>
        <taxon>Bacteria</taxon>
        <taxon>Pseudomonadati</taxon>
        <taxon>Nitrospinota/Tectimicrobiota group</taxon>
        <taxon>Candidatus Tectimicrobiota</taxon>
        <taxon>Candidatus Entotheonellia</taxon>
        <taxon>Candidatus Entotheonellales</taxon>
        <taxon>Candidatus Entotheonellaceae</taxon>
        <taxon>Candidatus Entotheonella</taxon>
    </lineage>
</organism>
<protein>
    <recommendedName>
        <fullName evidence="1">NAD-dependent epimerase/dehydratase domain-containing protein</fullName>
    </recommendedName>
</protein>
<dbReference type="AlphaFoldDB" id="W4LHE5"/>
<name>W4LHE5_ENTF1</name>
<accession>W4LHE5</accession>
<dbReference type="InterPro" id="IPR001509">
    <property type="entry name" value="Epimerase_deHydtase"/>
</dbReference>
<evidence type="ECO:0000313" key="2">
    <source>
        <dbReference type="EMBL" id="ETW97397.1"/>
    </source>
</evidence>
<dbReference type="EMBL" id="AZHW01000672">
    <property type="protein sequence ID" value="ETW97397.1"/>
    <property type="molecule type" value="Genomic_DNA"/>
</dbReference>
<proteinExistence type="predicted"/>
<dbReference type="Pfam" id="PF01370">
    <property type="entry name" value="Epimerase"/>
    <property type="match status" value="1"/>
</dbReference>
<evidence type="ECO:0000259" key="1">
    <source>
        <dbReference type="Pfam" id="PF01370"/>
    </source>
</evidence>
<dbReference type="Gene3D" id="3.40.50.720">
    <property type="entry name" value="NAD(P)-binding Rossmann-like Domain"/>
    <property type="match status" value="1"/>
</dbReference>
<feature type="domain" description="NAD-dependent epimerase/dehydratase" evidence="1">
    <location>
        <begin position="4"/>
        <end position="242"/>
    </location>
</feature>
<gene>
    <name evidence="2" type="ORF">ETSY1_22835</name>
</gene>
<dbReference type="PANTHER" id="PTHR43245">
    <property type="entry name" value="BIFUNCTIONAL POLYMYXIN RESISTANCE PROTEIN ARNA"/>
    <property type="match status" value="1"/>
</dbReference>